<dbReference type="InterPro" id="IPR010982">
    <property type="entry name" value="Lambda_DNA-bd_dom_sf"/>
</dbReference>
<dbReference type="SMART" id="SM00530">
    <property type="entry name" value="HTH_XRE"/>
    <property type="match status" value="1"/>
</dbReference>
<accession>A0A8G2CNM5</accession>
<dbReference type="AlphaFoldDB" id="A0A8G2CNM5"/>
<dbReference type="GO" id="GO:0003677">
    <property type="term" value="F:DNA binding"/>
    <property type="evidence" value="ECO:0007669"/>
    <property type="project" value="InterPro"/>
</dbReference>
<feature type="domain" description="HTH cro/C1-type" evidence="1">
    <location>
        <begin position="37"/>
        <end position="91"/>
    </location>
</feature>
<dbReference type="SUPFAM" id="SSF47413">
    <property type="entry name" value="lambda repressor-like DNA-binding domains"/>
    <property type="match status" value="1"/>
</dbReference>
<name>A0A8G2CNM5_ACIRU</name>
<sequence length="193" mass="21433">MARSQSRLNPTTFGQTEVKVERRRAGDALDRHIGVRVARRRQELGISSHDVGRALNLPVGQILDHEAGRIRIEPANLYRLAQMMRVSIAFFFKDDVSATLSAGDLRRANAIDRFRSGRTPHDINYDGSTTLLMLFDLLEKIPSAGVRSAIVEFVRSLGGQGTQSHFAPELKMPNDSIFVTLADASEANEITME</sequence>
<dbReference type="InterPro" id="IPR001387">
    <property type="entry name" value="Cro/C1-type_HTH"/>
</dbReference>
<dbReference type="PROSITE" id="PS50943">
    <property type="entry name" value="HTH_CROC1"/>
    <property type="match status" value="1"/>
</dbReference>
<evidence type="ECO:0000313" key="2">
    <source>
        <dbReference type="EMBL" id="SIR46572.1"/>
    </source>
</evidence>
<dbReference type="EMBL" id="FTNE01000035">
    <property type="protein sequence ID" value="SIR46572.1"/>
    <property type="molecule type" value="Genomic_DNA"/>
</dbReference>
<keyword evidence="3" id="KW-1185">Reference proteome</keyword>
<comment type="caution">
    <text evidence="2">The sequence shown here is derived from an EMBL/GenBank/DDBJ whole genome shotgun (WGS) entry which is preliminary data.</text>
</comment>
<evidence type="ECO:0000259" key="1">
    <source>
        <dbReference type="PROSITE" id="PS50943"/>
    </source>
</evidence>
<reference evidence="2 3" key="1">
    <citation type="submission" date="2017-01" db="EMBL/GenBank/DDBJ databases">
        <authorList>
            <person name="Varghese N."/>
            <person name="Submissions S."/>
        </authorList>
    </citation>
    <scope>NUCLEOTIDE SEQUENCE [LARGE SCALE GENOMIC DNA]</scope>
    <source>
        <strain evidence="2 3">ATCC 35905</strain>
    </source>
</reference>
<organism evidence="2 3">
    <name type="scientific">Acidiphilium rubrum</name>
    <dbReference type="NCBI Taxonomy" id="526"/>
    <lineage>
        <taxon>Bacteria</taxon>
        <taxon>Pseudomonadati</taxon>
        <taxon>Pseudomonadota</taxon>
        <taxon>Alphaproteobacteria</taxon>
        <taxon>Acetobacterales</taxon>
        <taxon>Acidocellaceae</taxon>
        <taxon>Acidiphilium</taxon>
    </lineage>
</organism>
<gene>
    <name evidence="2" type="ORF">SAMN05421828_13524</name>
</gene>
<dbReference type="Proteomes" id="UP000186308">
    <property type="component" value="Unassembled WGS sequence"/>
</dbReference>
<protein>
    <submittedName>
        <fullName evidence="2">Helix-turn-helix</fullName>
    </submittedName>
</protein>
<dbReference type="CDD" id="cd00093">
    <property type="entry name" value="HTH_XRE"/>
    <property type="match status" value="1"/>
</dbReference>
<dbReference type="Gene3D" id="1.10.260.40">
    <property type="entry name" value="lambda repressor-like DNA-binding domains"/>
    <property type="match status" value="1"/>
</dbReference>
<evidence type="ECO:0000313" key="3">
    <source>
        <dbReference type="Proteomes" id="UP000186308"/>
    </source>
</evidence>
<dbReference type="Pfam" id="PF01381">
    <property type="entry name" value="HTH_3"/>
    <property type="match status" value="1"/>
</dbReference>
<proteinExistence type="predicted"/>